<gene>
    <name evidence="1" type="ORF">EVAR_20860_1</name>
</gene>
<proteinExistence type="predicted"/>
<dbReference type="Proteomes" id="UP000299102">
    <property type="component" value="Unassembled WGS sequence"/>
</dbReference>
<protein>
    <submittedName>
        <fullName evidence="1">Uncharacterized protein</fullName>
    </submittedName>
</protein>
<name>A0A4C1UDL7_EUMVA</name>
<accession>A0A4C1UDL7</accession>
<dbReference type="AlphaFoldDB" id="A0A4C1UDL7"/>
<evidence type="ECO:0000313" key="1">
    <source>
        <dbReference type="EMBL" id="GBP24535.1"/>
    </source>
</evidence>
<evidence type="ECO:0000313" key="2">
    <source>
        <dbReference type="Proteomes" id="UP000299102"/>
    </source>
</evidence>
<comment type="caution">
    <text evidence="1">The sequence shown here is derived from an EMBL/GenBank/DDBJ whole genome shotgun (WGS) entry which is preliminary data.</text>
</comment>
<dbReference type="EMBL" id="BGZK01000162">
    <property type="protein sequence ID" value="GBP24535.1"/>
    <property type="molecule type" value="Genomic_DNA"/>
</dbReference>
<keyword evidence="2" id="KW-1185">Reference proteome</keyword>
<sequence>MDYWSHIVLIIRYRSSSGAAFARCTRYAGAYERLFSFKLCLWRASLQRAAWAGGAVRRILIRRESPPAPASGRDLHMHDLPHINIGGLHTAERRSRVKRVCESPKNRWSPSMDTRNPREVISALPASQIEIGYATEGGVG</sequence>
<organism evidence="1 2">
    <name type="scientific">Eumeta variegata</name>
    <name type="common">Bagworm moth</name>
    <name type="synonym">Eumeta japonica</name>
    <dbReference type="NCBI Taxonomy" id="151549"/>
    <lineage>
        <taxon>Eukaryota</taxon>
        <taxon>Metazoa</taxon>
        <taxon>Ecdysozoa</taxon>
        <taxon>Arthropoda</taxon>
        <taxon>Hexapoda</taxon>
        <taxon>Insecta</taxon>
        <taxon>Pterygota</taxon>
        <taxon>Neoptera</taxon>
        <taxon>Endopterygota</taxon>
        <taxon>Lepidoptera</taxon>
        <taxon>Glossata</taxon>
        <taxon>Ditrysia</taxon>
        <taxon>Tineoidea</taxon>
        <taxon>Psychidae</taxon>
        <taxon>Oiketicinae</taxon>
        <taxon>Eumeta</taxon>
    </lineage>
</organism>
<reference evidence="1 2" key="1">
    <citation type="journal article" date="2019" name="Commun. Biol.">
        <title>The bagworm genome reveals a unique fibroin gene that provides high tensile strength.</title>
        <authorList>
            <person name="Kono N."/>
            <person name="Nakamura H."/>
            <person name="Ohtoshi R."/>
            <person name="Tomita M."/>
            <person name="Numata K."/>
            <person name="Arakawa K."/>
        </authorList>
    </citation>
    <scope>NUCLEOTIDE SEQUENCE [LARGE SCALE GENOMIC DNA]</scope>
</reference>